<dbReference type="Gene3D" id="1.20.5.320">
    <property type="entry name" value="6-Phosphogluconate Dehydrogenase, domain 3"/>
    <property type="match status" value="1"/>
</dbReference>
<feature type="region of interest" description="Disordered" evidence="2">
    <location>
        <begin position="66"/>
        <end position="110"/>
    </location>
</feature>
<dbReference type="AlphaFoldDB" id="A0ABD6ERA5"/>
<feature type="compositionally biased region" description="Basic and acidic residues" evidence="2">
    <location>
        <begin position="66"/>
        <end position="76"/>
    </location>
</feature>
<reference evidence="3 4" key="1">
    <citation type="submission" date="2024-08" db="EMBL/GenBank/DDBJ databases">
        <title>Gnathostoma spinigerum genome.</title>
        <authorList>
            <person name="Gonzalez-Bertolin B."/>
            <person name="Monzon S."/>
            <person name="Zaballos A."/>
            <person name="Jimenez P."/>
            <person name="Dekumyoy P."/>
            <person name="Varona S."/>
            <person name="Cuesta I."/>
            <person name="Sumanam S."/>
            <person name="Adisakwattana P."/>
            <person name="Gasser R.B."/>
            <person name="Hernandez-Gonzalez A."/>
            <person name="Young N.D."/>
            <person name="Perteguer M.J."/>
        </authorList>
    </citation>
    <scope>NUCLEOTIDE SEQUENCE [LARGE SCALE GENOMIC DNA]</scope>
    <source>
        <strain evidence="3">AL3</strain>
        <tissue evidence="3">Liver</tissue>
    </source>
</reference>
<dbReference type="InterPro" id="IPR008160">
    <property type="entry name" value="Collagen"/>
</dbReference>
<evidence type="ECO:0000256" key="1">
    <source>
        <dbReference type="ARBA" id="ARBA00022737"/>
    </source>
</evidence>
<gene>
    <name evidence="3" type="ORF">AB6A40_008550</name>
</gene>
<sequence>MCVLYNDITEIQNDFMRDLFEFKAITADSLREMMVIMSLPGITEVNQRRERREILDDFLIGRTKRGSECRCEREAPNDCPPGPPGPRGDPGPDGPSGEDGPDGPDGANGINFIIEGVEMNGCVPCPMGKPGPRGPPGPPGLPGPTGEKGPQGRQGMDGSAGQRGPRGDLGPRGRCFNFCMIKKCSTTP</sequence>
<protein>
    <submittedName>
        <fullName evidence="3">Uncharacterized protein</fullName>
    </submittedName>
</protein>
<comment type="caution">
    <text evidence="3">The sequence shown here is derived from an EMBL/GenBank/DDBJ whole genome shotgun (WGS) entry which is preliminary data.</text>
</comment>
<feature type="compositionally biased region" description="Pro residues" evidence="2">
    <location>
        <begin position="78"/>
        <end position="93"/>
    </location>
</feature>
<evidence type="ECO:0000313" key="3">
    <source>
        <dbReference type="EMBL" id="MFH4981841.1"/>
    </source>
</evidence>
<name>A0ABD6ERA5_9BILA</name>
<dbReference type="PANTHER" id="PTHR24637">
    <property type="entry name" value="COLLAGEN"/>
    <property type="match status" value="1"/>
</dbReference>
<dbReference type="PANTHER" id="PTHR24637:SF421">
    <property type="entry name" value="CUTICLE COLLAGEN DPY-2"/>
    <property type="match status" value="1"/>
</dbReference>
<evidence type="ECO:0000256" key="2">
    <source>
        <dbReference type="SAM" id="MobiDB-lite"/>
    </source>
</evidence>
<dbReference type="Pfam" id="PF01391">
    <property type="entry name" value="Collagen"/>
    <property type="match status" value="1"/>
</dbReference>
<proteinExistence type="predicted"/>
<evidence type="ECO:0000313" key="4">
    <source>
        <dbReference type="Proteomes" id="UP001608902"/>
    </source>
</evidence>
<organism evidence="3 4">
    <name type="scientific">Gnathostoma spinigerum</name>
    <dbReference type="NCBI Taxonomy" id="75299"/>
    <lineage>
        <taxon>Eukaryota</taxon>
        <taxon>Metazoa</taxon>
        <taxon>Ecdysozoa</taxon>
        <taxon>Nematoda</taxon>
        <taxon>Chromadorea</taxon>
        <taxon>Rhabditida</taxon>
        <taxon>Spirurina</taxon>
        <taxon>Gnathostomatomorpha</taxon>
        <taxon>Gnathostomatoidea</taxon>
        <taxon>Gnathostomatidae</taxon>
        <taxon>Gnathostoma</taxon>
    </lineage>
</organism>
<feature type="compositionally biased region" description="Pro residues" evidence="2">
    <location>
        <begin position="127"/>
        <end position="142"/>
    </location>
</feature>
<accession>A0ABD6ERA5</accession>
<keyword evidence="4" id="KW-1185">Reference proteome</keyword>
<keyword evidence="1" id="KW-0677">Repeat</keyword>
<dbReference type="Proteomes" id="UP001608902">
    <property type="component" value="Unassembled WGS sequence"/>
</dbReference>
<dbReference type="EMBL" id="JBGFUD010007983">
    <property type="protein sequence ID" value="MFH4981841.1"/>
    <property type="molecule type" value="Genomic_DNA"/>
</dbReference>
<feature type="region of interest" description="Disordered" evidence="2">
    <location>
        <begin position="123"/>
        <end position="172"/>
    </location>
</feature>